<dbReference type="Gene3D" id="1.10.10.10">
    <property type="entry name" value="Winged helix-like DNA-binding domain superfamily/Winged helix DNA-binding domain"/>
    <property type="match status" value="1"/>
</dbReference>
<dbReference type="AlphaFoldDB" id="A0A6M1T4L2"/>
<proteinExistence type="predicted"/>
<gene>
    <name evidence="1" type="ORF">G3569_00940</name>
</gene>
<dbReference type="RefSeq" id="WP_165265143.1">
    <property type="nucleotide sequence ID" value="NZ_JAALLS010000001.1"/>
</dbReference>
<sequence length="91" mass="10232">MIIGSDFSRKYQDLLKEIATLASAQKDSSHPIAVKKINASLNLDRTEIKNVLEYLEELGYIEIKTIGGPLLYGHITITELGLSKYQELTQH</sequence>
<organism evidence="1 2">
    <name type="scientific">Fodinibius halophilus</name>
    <dbReference type="NCBI Taxonomy" id="1736908"/>
    <lineage>
        <taxon>Bacteria</taxon>
        <taxon>Pseudomonadati</taxon>
        <taxon>Balneolota</taxon>
        <taxon>Balneolia</taxon>
        <taxon>Balneolales</taxon>
        <taxon>Balneolaceae</taxon>
        <taxon>Fodinibius</taxon>
    </lineage>
</organism>
<evidence type="ECO:0000313" key="2">
    <source>
        <dbReference type="Proteomes" id="UP000479132"/>
    </source>
</evidence>
<dbReference type="Proteomes" id="UP000479132">
    <property type="component" value="Unassembled WGS sequence"/>
</dbReference>
<dbReference type="InterPro" id="IPR036390">
    <property type="entry name" value="WH_DNA-bd_sf"/>
</dbReference>
<dbReference type="SUPFAM" id="SSF46785">
    <property type="entry name" value="Winged helix' DNA-binding domain"/>
    <property type="match status" value="1"/>
</dbReference>
<evidence type="ECO:0008006" key="3">
    <source>
        <dbReference type="Google" id="ProtNLM"/>
    </source>
</evidence>
<dbReference type="EMBL" id="JAALLS010000001">
    <property type="protein sequence ID" value="NGP86901.1"/>
    <property type="molecule type" value="Genomic_DNA"/>
</dbReference>
<evidence type="ECO:0000313" key="1">
    <source>
        <dbReference type="EMBL" id="NGP86901.1"/>
    </source>
</evidence>
<name>A0A6M1T4L2_9BACT</name>
<dbReference type="InterPro" id="IPR036388">
    <property type="entry name" value="WH-like_DNA-bd_sf"/>
</dbReference>
<comment type="caution">
    <text evidence="1">The sequence shown here is derived from an EMBL/GenBank/DDBJ whole genome shotgun (WGS) entry which is preliminary data.</text>
</comment>
<accession>A0A6M1T4L2</accession>
<reference evidence="1 2" key="1">
    <citation type="submission" date="2020-02" db="EMBL/GenBank/DDBJ databases">
        <title>Aliifodinibius halophilus 2W32, complete genome.</title>
        <authorList>
            <person name="Li Y."/>
            <person name="Wu S."/>
        </authorList>
    </citation>
    <scope>NUCLEOTIDE SEQUENCE [LARGE SCALE GENOMIC DNA]</scope>
    <source>
        <strain evidence="1 2">2W32</strain>
    </source>
</reference>
<protein>
    <recommendedName>
        <fullName evidence="3">Transcriptional regulator</fullName>
    </recommendedName>
</protein>
<keyword evidence="2" id="KW-1185">Reference proteome</keyword>